<evidence type="ECO:0000256" key="1">
    <source>
        <dbReference type="SAM" id="MobiDB-lite"/>
    </source>
</evidence>
<evidence type="ECO:0000313" key="3">
    <source>
        <dbReference type="Proteomes" id="UP001215712"/>
    </source>
</evidence>
<dbReference type="Proteomes" id="UP001215712">
    <property type="component" value="Unassembled WGS sequence"/>
</dbReference>
<sequence length="320" mass="35738">MSSEKQSDQANAIVVGISGPSSSGKTTLARLLQRIFCGVDLQSSDSKLNTFIIHEDDFYYPDDQIPYVTTKSGERIQDWDTAAAIDTNFLAQSLSYVREHGRLPPRLQSKEDQNEQSDSGVEDALVLEMRDLVSRQLASRNSRTKTIAFMEGFLLYSDRDEKSPLRPVHDAIHLPLFLPAPYTNVKTRREARSGYVTIGAQPTQEDIAAAKEAKGEQNEQEGEESKKIDLETEDDRPSQNFWVDPPGYVDDIVWPRYVEDHAWLLIPDESVDGDLVAQVGEGINVRTDAGVIVAPGKGLVGMDVILKWAVEEILAFHRSF</sequence>
<dbReference type="AlphaFoldDB" id="A0AAD6HAR8"/>
<name>A0AAD6HAR8_9EURO</name>
<dbReference type="Gene3D" id="3.40.50.300">
    <property type="entry name" value="P-loop containing nucleotide triphosphate hydrolases"/>
    <property type="match status" value="1"/>
</dbReference>
<dbReference type="PANTHER" id="PTHR10285">
    <property type="entry name" value="URIDINE KINASE"/>
    <property type="match status" value="1"/>
</dbReference>
<feature type="compositionally biased region" description="Basic and acidic residues" evidence="1">
    <location>
        <begin position="212"/>
        <end position="230"/>
    </location>
</feature>
<organism evidence="2 3">
    <name type="scientific">Penicillium malachiteum</name>
    <dbReference type="NCBI Taxonomy" id="1324776"/>
    <lineage>
        <taxon>Eukaryota</taxon>
        <taxon>Fungi</taxon>
        <taxon>Dikarya</taxon>
        <taxon>Ascomycota</taxon>
        <taxon>Pezizomycotina</taxon>
        <taxon>Eurotiomycetes</taxon>
        <taxon>Eurotiomycetidae</taxon>
        <taxon>Eurotiales</taxon>
        <taxon>Aspergillaceae</taxon>
        <taxon>Penicillium</taxon>
    </lineage>
</organism>
<keyword evidence="3" id="KW-1185">Reference proteome</keyword>
<dbReference type="EMBL" id="JAQJAN010000021">
    <property type="protein sequence ID" value="KAJ5703571.1"/>
    <property type="molecule type" value="Genomic_DNA"/>
</dbReference>
<reference evidence="2" key="1">
    <citation type="journal article" date="2023" name="IMA Fungus">
        <title>Comparative genomic study of the Penicillium genus elucidates a diverse pangenome and 15 lateral gene transfer events.</title>
        <authorList>
            <person name="Petersen C."/>
            <person name="Sorensen T."/>
            <person name="Nielsen M.R."/>
            <person name="Sondergaard T.E."/>
            <person name="Sorensen J.L."/>
            <person name="Fitzpatrick D.A."/>
            <person name="Frisvad J.C."/>
            <person name="Nielsen K.L."/>
        </authorList>
    </citation>
    <scope>NUCLEOTIDE SEQUENCE</scope>
    <source>
        <strain evidence="2">IBT 17514</strain>
    </source>
</reference>
<dbReference type="CDD" id="cd02024">
    <property type="entry name" value="NRK1"/>
    <property type="match status" value="1"/>
</dbReference>
<comment type="caution">
    <text evidence="2">The sequence shown here is derived from an EMBL/GenBank/DDBJ whole genome shotgun (WGS) entry which is preliminary data.</text>
</comment>
<protein>
    <submittedName>
        <fullName evidence="2">Phosphoribulokinase/uridine kinase</fullName>
    </submittedName>
</protein>
<feature type="region of interest" description="Disordered" evidence="1">
    <location>
        <begin position="212"/>
        <end position="240"/>
    </location>
</feature>
<dbReference type="SUPFAM" id="SSF52540">
    <property type="entry name" value="P-loop containing nucleoside triphosphate hydrolases"/>
    <property type="match status" value="1"/>
</dbReference>
<dbReference type="InterPro" id="IPR027417">
    <property type="entry name" value="P-loop_NTPase"/>
</dbReference>
<evidence type="ECO:0000313" key="2">
    <source>
        <dbReference type="EMBL" id="KAJ5703571.1"/>
    </source>
</evidence>
<proteinExistence type="predicted"/>
<gene>
    <name evidence="2" type="ORF">N7493_011496</name>
</gene>
<reference evidence="2" key="2">
    <citation type="submission" date="2023-01" db="EMBL/GenBank/DDBJ databases">
        <authorList>
            <person name="Petersen C."/>
        </authorList>
    </citation>
    <scope>NUCLEOTIDE SEQUENCE</scope>
    <source>
        <strain evidence="2">IBT 17514</strain>
    </source>
</reference>
<accession>A0AAD6HAR8</accession>